<name>A0A1Q8QA32_9BACI</name>
<dbReference type="Proteomes" id="UP000185568">
    <property type="component" value="Unassembled WGS sequence"/>
</dbReference>
<evidence type="ECO:0000313" key="5">
    <source>
        <dbReference type="Proteomes" id="UP000185568"/>
    </source>
</evidence>
<comment type="caution">
    <text evidence="4">The sequence shown here is derived from an EMBL/GenBank/DDBJ whole genome shotgun (WGS) entry which is preliminary data.</text>
</comment>
<dbReference type="Pfam" id="PF01551">
    <property type="entry name" value="Peptidase_M23"/>
    <property type="match status" value="1"/>
</dbReference>
<reference evidence="4 5" key="1">
    <citation type="submission" date="2016-12" db="EMBL/GenBank/DDBJ databases">
        <title>Domibacillus antri genome sequencing.</title>
        <authorList>
            <person name="Verma A."/>
            <person name="Krishnamurthi S."/>
        </authorList>
    </citation>
    <scope>NUCLEOTIDE SEQUENCE [LARGE SCALE GENOMIC DNA]</scope>
    <source>
        <strain evidence="4 5">XD80</strain>
    </source>
</reference>
<evidence type="ECO:0000313" key="4">
    <source>
        <dbReference type="EMBL" id="OLN24152.1"/>
    </source>
</evidence>
<dbReference type="GO" id="GO:0004222">
    <property type="term" value="F:metalloendopeptidase activity"/>
    <property type="evidence" value="ECO:0007669"/>
    <property type="project" value="TreeGrafter"/>
</dbReference>
<organism evidence="4 5">
    <name type="scientific">Domibacillus antri</name>
    <dbReference type="NCBI Taxonomy" id="1714264"/>
    <lineage>
        <taxon>Bacteria</taxon>
        <taxon>Bacillati</taxon>
        <taxon>Bacillota</taxon>
        <taxon>Bacilli</taxon>
        <taxon>Bacillales</taxon>
        <taxon>Bacillaceae</taxon>
        <taxon>Domibacillus</taxon>
    </lineage>
</organism>
<dbReference type="PANTHER" id="PTHR21666">
    <property type="entry name" value="PEPTIDASE-RELATED"/>
    <property type="match status" value="1"/>
</dbReference>
<feature type="compositionally biased region" description="Polar residues" evidence="1">
    <location>
        <begin position="61"/>
        <end position="72"/>
    </location>
</feature>
<dbReference type="InterPro" id="IPR016047">
    <property type="entry name" value="M23ase_b-sheet_dom"/>
</dbReference>
<evidence type="ECO:0000259" key="3">
    <source>
        <dbReference type="Pfam" id="PF01551"/>
    </source>
</evidence>
<dbReference type="PANTHER" id="PTHR21666:SF291">
    <property type="entry name" value="STAGE II SPORULATION PROTEIN Q"/>
    <property type="match status" value="1"/>
</dbReference>
<feature type="region of interest" description="Disordered" evidence="1">
    <location>
        <begin position="52"/>
        <end position="79"/>
    </location>
</feature>
<dbReference type="CDD" id="cd12797">
    <property type="entry name" value="M23_peptidase"/>
    <property type="match status" value="1"/>
</dbReference>
<feature type="domain" description="M23ase beta-sheet core" evidence="3">
    <location>
        <begin position="115"/>
        <end position="212"/>
    </location>
</feature>
<dbReference type="AlphaFoldDB" id="A0A1Q8QA32"/>
<keyword evidence="2" id="KW-1133">Transmembrane helix</keyword>
<keyword evidence="2" id="KW-0472">Membrane</keyword>
<feature type="transmembrane region" description="Helical" evidence="2">
    <location>
        <begin position="21"/>
        <end position="41"/>
    </location>
</feature>
<dbReference type="Gene3D" id="2.70.70.10">
    <property type="entry name" value="Glucose Permease (Domain IIA)"/>
    <property type="match status" value="1"/>
</dbReference>
<protein>
    <recommendedName>
        <fullName evidence="3">M23ase beta-sheet core domain-containing protein</fullName>
    </recommendedName>
</protein>
<dbReference type="InterPro" id="IPR050570">
    <property type="entry name" value="Cell_wall_metabolism_enzyme"/>
</dbReference>
<sequence>MNEGGKKSLPPKLKDFFMKRRALPAIYLACAILLISSLMMYEVMDRDKDETAVTEPVPASNDMNDTTISVNGTPEKMSKPSNAEVIVKTSFYDEKAAEDDQQKALVVYNDTYYESSGIDYVLENGKTFDVTAPLSGTVTDVREDAFLGNYIEIDHGDSILTTFQSVTDIQVKKGDKVKQGDKLGEAGRSLMNESAGIHVHFEVEKDGSALNPNTLYGKAAAEWK</sequence>
<evidence type="ECO:0000256" key="2">
    <source>
        <dbReference type="SAM" id="Phobius"/>
    </source>
</evidence>
<evidence type="ECO:0000256" key="1">
    <source>
        <dbReference type="SAM" id="MobiDB-lite"/>
    </source>
</evidence>
<dbReference type="InterPro" id="IPR011055">
    <property type="entry name" value="Dup_hybrid_motif"/>
</dbReference>
<dbReference type="SUPFAM" id="SSF51261">
    <property type="entry name" value="Duplicated hybrid motif"/>
    <property type="match status" value="1"/>
</dbReference>
<accession>A0A1Q8QA32</accession>
<keyword evidence="2" id="KW-0812">Transmembrane</keyword>
<dbReference type="STRING" id="1714264.BTO30_01710"/>
<keyword evidence="5" id="KW-1185">Reference proteome</keyword>
<gene>
    <name evidence="4" type="ORF">BTO30_01710</name>
</gene>
<dbReference type="EMBL" id="MSDU01000003">
    <property type="protein sequence ID" value="OLN24152.1"/>
    <property type="molecule type" value="Genomic_DNA"/>
</dbReference>
<proteinExistence type="predicted"/>